<dbReference type="EMBL" id="KJ544560">
    <property type="protein sequence ID" value="AIL23158.1"/>
    <property type="molecule type" value="Genomic_RNA"/>
</dbReference>
<accession>A0A077CZD2</accession>
<sequence length="81" mass="8467">MPNSEPGASSSFSPLSFLFSLNGLLAISALLCVCVLIAPTPQPCQVLVTGDAVRITGCQDPSRILANLNLAPWNGVKFPIL</sequence>
<protein>
    <recommendedName>
        <fullName evidence="3">Movement protein TGBp3</fullName>
    </recommendedName>
    <alternativeName>
        <fullName evidence="12">Triple gene block 3 protein</fullName>
    </alternativeName>
</protein>
<evidence type="ECO:0000256" key="1">
    <source>
        <dbReference type="ARBA" id="ARBA00004625"/>
    </source>
</evidence>
<evidence type="ECO:0000256" key="12">
    <source>
        <dbReference type="ARBA" id="ARBA00033148"/>
    </source>
</evidence>
<dbReference type="Pfam" id="PF02495">
    <property type="entry name" value="TGBp3"/>
    <property type="match status" value="1"/>
</dbReference>
<evidence type="ECO:0000256" key="7">
    <source>
        <dbReference type="ARBA" id="ARBA00022989"/>
    </source>
</evidence>
<evidence type="ECO:0000313" key="14">
    <source>
        <dbReference type="EMBL" id="AIL23158.1"/>
    </source>
</evidence>
<keyword evidence="5 13" id="KW-0812">Transmembrane</keyword>
<organism evidence="14">
    <name type="scientific">Asparagus virus 3</name>
    <dbReference type="NCBI Taxonomy" id="445435"/>
    <lineage>
        <taxon>Viruses</taxon>
        <taxon>Riboviria</taxon>
        <taxon>Orthornavirae</taxon>
        <taxon>Kitrinoviricota</taxon>
        <taxon>Alsuviricetes</taxon>
        <taxon>Tymovirales</taxon>
        <taxon>Alphaflexiviridae</taxon>
        <taxon>Potexvirus</taxon>
        <taxon>Potexvirus triasparagi</taxon>
    </lineage>
</organism>
<dbReference type="GO" id="GO:0046740">
    <property type="term" value="P:transport of virus in host, cell to cell"/>
    <property type="evidence" value="ECO:0007669"/>
    <property type="project" value="UniProtKB-KW"/>
</dbReference>
<keyword evidence="10" id="KW-1038">Host endoplasmic reticulum</keyword>
<keyword evidence="6" id="KW-1043">Host membrane</keyword>
<keyword evidence="4" id="KW-0813">Transport</keyword>
<comment type="subcellular location">
    <subcellularLocation>
        <location evidence="1">Host endoplasmic reticulum membrane</location>
    </subcellularLocation>
</comment>
<comment type="similarity">
    <text evidence="2">Belongs to the Tymovirales TGBp3 protein family.</text>
</comment>
<comment type="function">
    <text evidence="11">Plays a role in viral cell-to-cell propagation, by facilitating genome transport to neighboring plant cells through plasmosdesmata. May induce the formation of granular vesicles derived from the Endoplasmic reticulum, which align on actin filaments.</text>
</comment>
<evidence type="ECO:0000256" key="11">
    <source>
        <dbReference type="ARBA" id="ARBA00025270"/>
    </source>
</evidence>
<keyword evidence="8" id="KW-0916">Viral movement protein</keyword>
<evidence type="ECO:0000256" key="4">
    <source>
        <dbReference type="ARBA" id="ARBA00022448"/>
    </source>
</evidence>
<name>A0A077CZD2_9VIRU</name>
<feature type="transmembrane region" description="Helical" evidence="13">
    <location>
        <begin position="15"/>
        <end position="38"/>
    </location>
</feature>
<evidence type="ECO:0000256" key="2">
    <source>
        <dbReference type="ARBA" id="ARBA00010355"/>
    </source>
</evidence>
<keyword evidence="9 13" id="KW-0472">Membrane</keyword>
<evidence type="ECO:0000256" key="5">
    <source>
        <dbReference type="ARBA" id="ARBA00022692"/>
    </source>
</evidence>
<reference evidence="14" key="1">
    <citation type="journal article" date="2014" name="PLoS ONE">
        <title>The global trade in fresh produce and the vagility of plant viruses: a case study in garlic.</title>
        <authorList>
            <person name="Wylie S.J."/>
            <person name="Li H."/>
            <person name="Saqib M."/>
            <person name="Jones M.G."/>
        </authorList>
    </citation>
    <scope>NUCLEOTIDE SEQUENCE</scope>
    <source>
        <strain evidence="14">SW12</strain>
    </source>
</reference>
<evidence type="ECO:0000256" key="8">
    <source>
        <dbReference type="ARBA" id="ARBA00023031"/>
    </source>
</evidence>
<evidence type="ECO:0000256" key="9">
    <source>
        <dbReference type="ARBA" id="ARBA00023136"/>
    </source>
</evidence>
<keyword evidence="7 13" id="KW-1133">Transmembrane helix</keyword>
<dbReference type="GO" id="GO:0044167">
    <property type="term" value="C:host cell endoplasmic reticulum membrane"/>
    <property type="evidence" value="ECO:0007669"/>
    <property type="project" value="UniProtKB-SubCell"/>
</dbReference>
<evidence type="ECO:0000256" key="3">
    <source>
        <dbReference type="ARBA" id="ARBA00013812"/>
    </source>
</evidence>
<evidence type="ECO:0000256" key="6">
    <source>
        <dbReference type="ARBA" id="ARBA00022870"/>
    </source>
</evidence>
<proteinExistence type="inferred from homology"/>
<evidence type="ECO:0000256" key="13">
    <source>
        <dbReference type="SAM" id="Phobius"/>
    </source>
</evidence>
<dbReference type="InterPro" id="IPR003411">
    <property type="entry name" value="TGBp3"/>
</dbReference>
<evidence type="ECO:0000256" key="10">
    <source>
        <dbReference type="ARBA" id="ARBA00023184"/>
    </source>
</evidence>